<accession>A0A226Q8Y0</accession>
<sequence length="87" mass="10079">MMPLFLALEFQIGIVHQNLHQVLNSIILYHLLVEVMTETLVDGSLMEMAMQFHPLMIFIPVKLIIIIPAQLKVLKLNCRWIHISGFQ</sequence>
<dbReference type="AlphaFoldDB" id="A0A226Q8Y0"/>
<protein>
    <submittedName>
        <fullName evidence="1">Uncharacterized protein</fullName>
    </submittedName>
</protein>
<keyword evidence="2" id="KW-1185">Reference proteome</keyword>
<name>A0A226Q8Y0_9BACL</name>
<dbReference type="EMBL" id="NEWK01000001">
    <property type="protein sequence ID" value="OXB88886.1"/>
    <property type="molecule type" value="Genomic_DNA"/>
</dbReference>
<proteinExistence type="predicted"/>
<gene>
    <name evidence="1" type="ORF">B9L19_01925</name>
</gene>
<organism evidence="1 2">
    <name type="scientific">Geobacillus thermocatenulatus</name>
    <dbReference type="NCBI Taxonomy" id="33938"/>
    <lineage>
        <taxon>Bacteria</taxon>
        <taxon>Bacillati</taxon>
        <taxon>Bacillota</taxon>
        <taxon>Bacilli</taxon>
        <taxon>Bacillales</taxon>
        <taxon>Anoxybacillaceae</taxon>
        <taxon>Geobacillus</taxon>
        <taxon>Geobacillus thermoleovorans group</taxon>
    </lineage>
</organism>
<reference evidence="1 2" key="1">
    <citation type="submission" date="2017-05" db="EMBL/GenBank/DDBJ databases">
        <title>The genome sequence of Geobacillus thermocatenulatus DSM 730.</title>
        <authorList>
            <person name="Ramaloko W.T."/>
            <person name="Koen N."/>
            <person name="Polliack S."/>
            <person name="Aliyu H."/>
            <person name="Lebre P."/>
            <person name="Mohr T."/>
            <person name="Oswald F."/>
            <person name="Zwick M."/>
            <person name="Neumann A."/>
            <person name="Syldatk C."/>
            <person name="Cowan D."/>
            <person name="De Maayer P."/>
        </authorList>
    </citation>
    <scope>NUCLEOTIDE SEQUENCE [LARGE SCALE GENOMIC DNA]</scope>
    <source>
        <strain evidence="1 2">BGSC 93A1</strain>
    </source>
</reference>
<evidence type="ECO:0000313" key="1">
    <source>
        <dbReference type="EMBL" id="OXB88886.1"/>
    </source>
</evidence>
<dbReference type="KEGG" id="gtm:GT3921_10010"/>
<dbReference type="Proteomes" id="UP000198378">
    <property type="component" value="Unassembled WGS sequence"/>
</dbReference>
<comment type="caution">
    <text evidence="1">The sequence shown here is derived from an EMBL/GenBank/DDBJ whole genome shotgun (WGS) entry which is preliminary data.</text>
</comment>
<evidence type="ECO:0000313" key="2">
    <source>
        <dbReference type="Proteomes" id="UP000198378"/>
    </source>
</evidence>